<keyword evidence="2" id="KW-0812">Transmembrane</keyword>
<name>A0ABS6TJY3_STRHA</name>
<evidence type="ECO:0000313" key="4">
    <source>
        <dbReference type="EMBL" id="MBV7668583.1"/>
    </source>
</evidence>
<keyword evidence="3" id="KW-0732">Signal</keyword>
<feature type="compositionally biased region" description="Pro residues" evidence="1">
    <location>
        <begin position="131"/>
        <end position="156"/>
    </location>
</feature>
<accession>A0ABS6TJY3</accession>
<evidence type="ECO:0000256" key="1">
    <source>
        <dbReference type="SAM" id="MobiDB-lite"/>
    </source>
</evidence>
<sequence>MRSPARLVTGTAAAALAAAALGLTTAPSAYADGLGRGPALTAATAAPDAGECLDSFTAEDAEAFCDVGEALDEEAAAELAAGSSAWSGTGDEGDSPTGTYPGTNAGTNPGTNGGADAGTDTGTAPGAKPGTRPPPVPPPGTDPGPGRPPTEPPMTQPAPTTTPTDRPSGHVRTGVGGSAAPDSAQLAVGGGLLGAAAVGGVWLVRRSRADSTRGA</sequence>
<protein>
    <recommendedName>
        <fullName evidence="6">LPXTG cell wall anchor domain-containing protein</fullName>
    </recommendedName>
</protein>
<feature type="chain" id="PRO_5046150848" description="LPXTG cell wall anchor domain-containing protein" evidence="3">
    <location>
        <begin position="32"/>
        <end position="215"/>
    </location>
</feature>
<keyword evidence="2" id="KW-1133">Transmembrane helix</keyword>
<evidence type="ECO:0008006" key="6">
    <source>
        <dbReference type="Google" id="ProtNLM"/>
    </source>
</evidence>
<evidence type="ECO:0000313" key="5">
    <source>
        <dbReference type="Proteomes" id="UP000735541"/>
    </source>
</evidence>
<feature type="compositionally biased region" description="Low complexity" evidence="1">
    <location>
        <begin position="96"/>
        <end position="110"/>
    </location>
</feature>
<dbReference type="EMBL" id="JAHUVW010000001">
    <property type="protein sequence ID" value="MBV7668583.1"/>
    <property type="molecule type" value="Genomic_DNA"/>
</dbReference>
<dbReference type="PROSITE" id="PS51318">
    <property type="entry name" value="TAT"/>
    <property type="match status" value="1"/>
</dbReference>
<organism evidence="4 5">
    <name type="scientific">Streptomyces halstedii</name>
    <dbReference type="NCBI Taxonomy" id="1944"/>
    <lineage>
        <taxon>Bacteria</taxon>
        <taxon>Bacillati</taxon>
        <taxon>Actinomycetota</taxon>
        <taxon>Actinomycetes</taxon>
        <taxon>Kitasatosporales</taxon>
        <taxon>Streptomycetaceae</taxon>
        <taxon>Streptomyces</taxon>
    </lineage>
</organism>
<keyword evidence="2" id="KW-0472">Membrane</keyword>
<gene>
    <name evidence="4" type="ORF">STHAL_03580</name>
</gene>
<feature type="compositionally biased region" description="Low complexity" evidence="1">
    <location>
        <begin position="157"/>
        <end position="166"/>
    </location>
</feature>
<evidence type="ECO:0000256" key="3">
    <source>
        <dbReference type="SAM" id="SignalP"/>
    </source>
</evidence>
<evidence type="ECO:0000256" key="2">
    <source>
        <dbReference type="SAM" id="Phobius"/>
    </source>
</evidence>
<reference evidence="4 5" key="1">
    <citation type="submission" date="2021-07" db="EMBL/GenBank/DDBJ databases">
        <title>Sequencing Streptomyces halstedii LGO-A4 genome an citrus endophytic actinomycete.</title>
        <authorList>
            <person name="Samborskyy M."/>
            <person name="Scott N."/>
            <person name="Deglau R."/>
            <person name="Dickens S."/>
            <person name="Oliveira L.G."/>
        </authorList>
    </citation>
    <scope>NUCLEOTIDE SEQUENCE [LARGE SCALE GENOMIC DNA]</scope>
    <source>
        <strain evidence="4 5">LGO-A4</strain>
    </source>
</reference>
<dbReference type="InterPro" id="IPR006311">
    <property type="entry name" value="TAT_signal"/>
</dbReference>
<comment type="caution">
    <text evidence="4">The sequence shown here is derived from an EMBL/GenBank/DDBJ whole genome shotgun (WGS) entry which is preliminary data.</text>
</comment>
<keyword evidence="5" id="KW-1185">Reference proteome</keyword>
<feature type="transmembrane region" description="Helical" evidence="2">
    <location>
        <begin position="186"/>
        <end position="204"/>
    </location>
</feature>
<feature type="region of interest" description="Disordered" evidence="1">
    <location>
        <begin position="76"/>
        <end position="182"/>
    </location>
</feature>
<feature type="compositionally biased region" description="Low complexity" evidence="1">
    <location>
        <begin position="117"/>
        <end position="130"/>
    </location>
</feature>
<dbReference type="Proteomes" id="UP000735541">
    <property type="component" value="Unassembled WGS sequence"/>
</dbReference>
<proteinExistence type="predicted"/>
<dbReference type="RefSeq" id="WP_228867285.1">
    <property type="nucleotide sequence ID" value="NZ_JAHUVW010000001.1"/>
</dbReference>
<feature type="signal peptide" evidence="3">
    <location>
        <begin position="1"/>
        <end position="31"/>
    </location>
</feature>